<evidence type="ECO:0000313" key="1">
    <source>
        <dbReference type="EMBL" id="AET70350.1"/>
    </source>
</evidence>
<dbReference type="Proteomes" id="UP000006346">
    <property type="component" value="Chromosome"/>
</dbReference>
<organism evidence="1 2">
    <name type="scientific">Desulfosporosinus orientis (strain ATCC 19365 / DSM 765 / NCIMB 8382 / VKM B-1628 / Singapore I)</name>
    <name type="common">Desulfotomaculum orientis</name>
    <dbReference type="NCBI Taxonomy" id="768706"/>
    <lineage>
        <taxon>Bacteria</taxon>
        <taxon>Bacillati</taxon>
        <taxon>Bacillota</taxon>
        <taxon>Clostridia</taxon>
        <taxon>Eubacteriales</taxon>
        <taxon>Desulfitobacteriaceae</taxon>
        <taxon>Desulfosporosinus</taxon>
    </lineage>
</organism>
<dbReference type="PATRIC" id="fig|768706.3.peg.5035"/>
<gene>
    <name evidence="1" type="ordered locus">Desor_4953</name>
</gene>
<dbReference type="HOGENOM" id="CLU_3060905_0_0_9"/>
<keyword evidence="2" id="KW-1185">Reference proteome</keyword>
<dbReference type="STRING" id="768706.Desor_4953"/>
<sequence>MFSDRDLTIERANRFILAELERQGIRDISPSHGAEDGLYLAFVLQCDCRYLTE</sequence>
<accession>G7WJ38</accession>
<dbReference type="KEGG" id="dor:Desor_4953"/>
<reference evidence="1 2" key="2">
    <citation type="journal article" date="2012" name="J. Bacteriol.">
        <title>Complete genome sequences of Desulfosporosinus orientis DSM765T, Desulfosporosinus youngiae DSM17734T, Desulfosporosinus meridiei DSM13257T, and Desulfosporosinus acidiphilus DSM22704T.</title>
        <authorList>
            <person name="Pester M."/>
            <person name="Brambilla E."/>
            <person name="Alazard D."/>
            <person name="Rattei T."/>
            <person name="Weinmaier T."/>
            <person name="Han J."/>
            <person name="Lucas S."/>
            <person name="Lapidus A."/>
            <person name="Cheng J.F."/>
            <person name="Goodwin L."/>
            <person name="Pitluck S."/>
            <person name="Peters L."/>
            <person name="Ovchinnikova G."/>
            <person name="Teshima H."/>
            <person name="Detter J.C."/>
            <person name="Han C.S."/>
            <person name="Tapia R."/>
            <person name="Land M.L."/>
            <person name="Hauser L."/>
            <person name="Kyrpides N.C."/>
            <person name="Ivanova N.N."/>
            <person name="Pagani I."/>
            <person name="Huntmann M."/>
            <person name="Wei C.L."/>
            <person name="Davenport K.W."/>
            <person name="Daligault H."/>
            <person name="Chain P.S."/>
            <person name="Chen A."/>
            <person name="Mavromatis K."/>
            <person name="Markowitz V."/>
            <person name="Szeto E."/>
            <person name="Mikhailova N."/>
            <person name="Pati A."/>
            <person name="Wagner M."/>
            <person name="Woyke T."/>
            <person name="Ollivier B."/>
            <person name="Klenk H.P."/>
            <person name="Spring S."/>
            <person name="Loy A."/>
        </authorList>
    </citation>
    <scope>NUCLEOTIDE SEQUENCE [LARGE SCALE GENOMIC DNA]</scope>
    <source>
        <strain evidence="2">ATCC 19365 / DSM 765 / NCIMB 8382 / VKM B-1628</strain>
    </source>
</reference>
<reference evidence="2" key="1">
    <citation type="submission" date="2011-11" db="EMBL/GenBank/DDBJ databases">
        <title>Complete sequence of Desulfosporosinus orientis DSM 765.</title>
        <authorList>
            <person name="Lucas S."/>
            <person name="Han J."/>
            <person name="Lapidus A."/>
            <person name="Cheng J.-F."/>
            <person name="Goodwin L."/>
            <person name="Pitluck S."/>
            <person name="Peters L."/>
            <person name="Ovchinnikova G."/>
            <person name="Teshima H."/>
            <person name="Detter J.C."/>
            <person name="Han C."/>
            <person name="Tapia R."/>
            <person name="Land M."/>
            <person name="Hauser L."/>
            <person name="Kyrpides N."/>
            <person name="Ivanova N."/>
            <person name="Pagani I."/>
            <person name="Pester M."/>
            <person name="Spring S."/>
            <person name="Ollivier B."/>
            <person name="Rattei T."/>
            <person name="Klenk H.-P."/>
            <person name="Wagner M."/>
            <person name="Loy A."/>
            <person name="Woyke T."/>
        </authorList>
    </citation>
    <scope>NUCLEOTIDE SEQUENCE [LARGE SCALE GENOMIC DNA]</scope>
    <source>
        <strain evidence="2">ATCC 19365 / DSM 765 / NCIMB 8382 / VKM B-1628</strain>
    </source>
</reference>
<dbReference type="EMBL" id="CP003108">
    <property type="protein sequence ID" value="AET70350.1"/>
    <property type="molecule type" value="Genomic_DNA"/>
</dbReference>
<protein>
    <submittedName>
        <fullName evidence="1">Uncharacterized protein</fullName>
    </submittedName>
</protein>
<dbReference type="AlphaFoldDB" id="G7WJ38"/>
<evidence type="ECO:0000313" key="2">
    <source>
        <dbReference type="Proteomes" id="UP000006346"/>
    </source>
</evidence>
<name>G7WJ38_DESOD</name>
<proteinExistence type="predicted"/>
<dbReference type="RefSeq" id="WP_014187156.1">
    <property type="nucleotide sequence ID" value="NC_016584.1"/>
</dbReference>